<reference evidence="4 5" key="1">
    <citation type="journal article" date="2017" name="PLoS Biol.">
        <title>The sea cucumber genome provides insights into morphological evolution and visceral regeneration.</title>
        <authorList>
            <person name="Zhang X."/>
            <person name="Sun L."/>
            <person name="Yuan J."/>
            <person name="Sun Y."/>
            <person name="Gao Y."/>
            <person name="Zhang L."/>
            <person name="Li S."/>
            <person name="Dai H."/>
            <person name="Hamel J.F."/>
            <person name="Liu C."/>
            <person name="Yu Y."/>
            <person name="Liu S."/>
            <person name="Lin W."/>
            <person name="Guo K."/>
            <person name="Jin S."/>
            <person name="Xu P."/>
            <person name="Storey K.B."/>
            <person name="Huan P."/>
            <person name="Zhang T."/>
            <person name="Zhou Y."/>
            <person name="Zhang J."/>
            <person name="Lin C."/>
            <person name="Li X."/>
            <person name="Xing L."/>
            <person name="Huo D."/>
            <person name="Sun M."/>
            <person name="Wang L."/>
            <person name="Mercier A."/>
            <person name="Li F."/>
            <person name="Yang H."/>
            <person name="Xiang J."/>
        </authorList>
    </citation>
    <scope>NUCLEOTIDE SEQUENCE [LARGE SCALE GENOMIC DNA]</scope>
    <source>
        <strain evidence="4">Shaxun</strain>
        <tissue evidence="4">Muscle</tissue>
    </source>
</reference>
<dbReference type="InterPro" id="IPR007998">
    <property type="entry name" value="DUF719"/>
</dbReference>
<evidence type="ECO:0000256" key="1">
    <source>
        <dbReference type="ARBA" id="ARBA00006903"/>
    </source>
</evidence>
<evidence type="ECO:0000313" key="4">
    <source>
        <dbReference type="EMBL" id="PIK61077.1"/>
    </source>
</evidence>
<proteinExistence type="inferred from homology"/>
<comment type="similarity">
    <text evidence="1">Belongs to the FAM114 family.</text>
</comment>
<dbReference type="PANTHER" id="PTHR12842">
    <property type="entry name" value="FI01459P"/>
    <property type="match status" value="1"/>
</dbReference>
<evidence type="ECO:0000256" key="3">
    <source>
        <dbReference type="SAM" id="MobiDB-lite"/>
    </source>
</evidence>
<dbReference type="PANTHER" id="PTHR12842:SF6">
    <property type="entry name" value="FI01459P"/>
    <property type="match status" value="1"/>
</dbReference>
<keyword evidence="5" id="KW-1185">Reference proteome</keyword>
<dbReference type="AlphaFoldDB" id="A0A2G8LLD5"/>
<protein>
    <recommendedName>
        <fullName evidence="6">Protein FAM114A2</fullName>
    </recommendedName>
</protein>
<organism evidence="4 5">
    <name type="scientific">Stichopus japonicus</name>
    <name type="common">Sea cucumber</name>
    <dbReference type="NCBI Taxonomy" id="307972"/>
    <lineage>
        <taxon>Eukaryota</taxon>
        <taxon>Metazoa</taxon>
        <taxon>Echinodermata</taxon>
        <taxon>Eleutherozoa</taxon>
        <taxon>Echinozoa</taxon>
        <taxon>Holothuroidea</taxon>
        <taxon>Aspidochirotacea</taxon>
        <taxon>Aspidochirotida</taxon>
        <taxon>Stichopodidae</taxon>
        <taxon>Apostichopus</taxon>
    </lineage>
</organism>
<keyword evidence="2" id="KW-0597">Phosphoprotein</keyword>
<feature type="region of interest" description="Disordered" evidence="3">
    <location>
        <begin position="40"/>
        <end position="80"/>
    </location>
</feature>
<dbReference type="Pfam" id="PF05334">
    <property type="entry name" value="DUF719"/>
    <property type="match status" value="1"/>
</dbReference>
<gene>
    <name evidence="4" type="ORF">BSL78_02001</name>
</gene>
<evidence type="ECO:0000256" key="2">
    <source>
        <dbReference type="ARBA" id="ARBA00022553"/>
    </source>
</evidence>
<comment type="caution">
    <text evidence="4">The sequence shown here is derived from an EMBL/GenBank/DDBJ whole genome shotgun (WGS) entry which is preliminary data.</text>
</comment>
<dbReference type="EMBL" id="MRZV01000041">
    <property type="protein sequence ID" value="PIK61077.1"/>
    <property type="molecule type" value="Genomic_DNA"/>
</dbReference>
<feature type="compositionally biased region" description="Basic and acidic residues" evidence="3">
    <location>
        <begin position="43"/>
        <end position="70"/>
    </location>
</feature>
<evidence type="ECO:0008006" key="6">
    <source>
        <dbReference type="Google" id="ProtNLM"/>
    </source>
</evidence>
<sequence length="410" mass="45336">MRNSMKYVALRQSALLWTQKYKHVCTPNGKVIENVESSLGVPKPEDIKSDTTVDEGAKTDNKEEETKQESDEQAATSPGGTGVGSFFSYGASAFSSVVGKTVSGGLDALEVIGKKTMDVLQDGDPGLRKTREYFKVKRDGPNLSRLLREAKEDADERAQLQEEEDERQKCHFGWLFEQNQGLAHLEALEILSNESETRVEAVVGGTEEDSMEALKTELMEIKDAFELEDVESEETDESEDFVNTITEHLFSLSVAATPDKLKRVQSDAHQWLTKLDNESEDAEVPDAKEIHVKAMQVLADLTARSIEQFHKTGELLLLKQVTEENKSPIQQATSLSKLTSALCAEVSFVASKFSEKLSKIAASSPDSETVNGYVTNIFLEASNSTSYIQDAFQLLLPVMQVVAIDQKENP</sequence>
<dbReference type="OrthoDB" id="5597648at2759"/>
<accession>A0A2G8LLD5</accession>
<dbReference type="Proteomes" id="UP000230750">
    <property type="component" value="Unassembled WGS sequence"/>
</dbReference>
<evidence type="ECO:0000313" key="5">
    <source>
        <dbReference type="Proteomes" id="UP000230750"/>
    </source>
</evidence>
<name>A0A2G8LLD5_STIJA</name>